<dbReference type="CDD" id="cd07377">
    <property type="entry name" value="WHTH_GntR"/>
    <property type="match status" value="1"/>
</dbReference>
<evidence type="ECO:0000256" key="1">
    <source>
        <dbReference type="ARBA" id="ARBA00005384"/>
    </source>
</evidence>
<organism evidence="7 8">
    <name type="scientific">Mucilaginibacter hurinus</name>
    <dbReference type="NCBI Taxonomy" id="2201324"/>
    <lineage>
        <taxon>Bacteria</taxon>
        <taxon>Pseudomonadati</taxon>
        <taxon>Bacteroidota</taxon>
        <taxon>Sphingobacteriia</taxon>
        <taxon>Sphingobacteriales</taxon>
        <taxon>Sphingobacteriaceae</taxon>
        <taxon>Mucilaginibacter</taxon>
    </lineage>
</organism>
<dbReference type="GO" id="GO:0003677">
    <property type="term" value="F:DNA binding"/>
    <property type="evidence" value="ECO:0007669"/>
    <property type="project" value="UniProtKB-KW"/>
</dbReference>
<keyword evidence="7" id="KW-0032">Aminotransferase</keyword>
<dbReference type="CDD" id="cd00609">
    <property type="entry name" value="AAT_like"/>
    <property type="match status" value="1"/>
</dbReference>
<feature type="domain" description="HTH gntR-type" evidence="6">
    <location>
        <begin position="20"/>
        <end position="88"/>
    </location>
</feature>
<keyword evidence="4" id="KW-0238">DNA-binding</keyword>
<evidence type="ECO:0000256" key="3">
    <source>
        <dbReference type="ARBA" id="ARBA00023015"/>
    </source>
</evidence>
<dbReference type="InterPro" id="IPR036390">
    <property type="entry name" value="WH_DNA-bd_sf"/>
</dbReference>
<dbReference type="InterPro" id="IPR000524">
    <property type="entry name" value="Tscrpt_reg_HTH_GntR"/>
</dbReference>
<evidence type="ECO:0000256" key="2">
    <source>
        <dbReference type="ARBA" id="ARBA00022898"/>
    </source>
</evidence>
<dbReference type="GO" id="GO:0008483">
    <property type="term" value="F:transaminase activity"/>
    <property type="evidence" value="ECO:0007669"/>
    <property type="project" value="UniProtKB-KW"/>
</dbReference>
<dbReference type="GO" id="GO:0030170">
    <property type="term" value="F:pyridoxal phosphate binding"/>
    <property type="evidence" value="ECO:0007669"/>
    <property type="project" value="InterPro"/>
</dbReference>
<dbReference type="Gene3D" id="3.40.640.10">
    <property type="entry name" value="Type I PLP-dependent aspartate aminotransferase-like (Major domain)"/>
    <property type="match status" value="1"/>
</dbReference>
<dbReference type="PANTHER" id="PTHR46577">
    <property type="entry name" value="HTH-TYPE TRANSCRIPTIONAL REGULATORY PROTEIN GABR"/>
    <property type="match status" value="1"/>
</dbReference>
<dbReference type="Gene3D" id="1.10.10.10">
    <property type="entry name" value="Winged helix-like DNA-binding domain superfamily/Winged helix DNA-binding domain"/>
    <property type="match status" value="1"/>
</dbReference>
<accession>A0A367GNX2</accession>
<dbReference type="InterPro" id="IPR015424">
    <property type="entry name" value="PyrdxlP-dep_Trfase"/>
</dbReference>
<dbReference type="SUPFAM" id="SSF53383">
    <property type="entry name" value="PLP-dependent transferases"/>
    <property type="match status" value="1"/>
</dbReference>
<dbReference type="Pfam" id="PF00392">
    <property type="entry name" value="GntR"/>
    <property type="match status" value="1"/>
</dbReference>
<keyword evidence="7" id="KW-0808">Transferase</keyword>
<evidence type="ECO:0000256" key="4">
    <source>
        <dbReference type="ARBA" id="ARBA00023125"/>
    </source>
</evidence>
<keyword evidence="8" id="KW-1185">Reference proteome</keyword>
<dbReference type="InterPro" id="IPR036388">
    <property type="entry name" value="WH-like_DNA-bd_sf"/>
</dbReference>
<dbReference type="PANTHER" id="PTHR46577:SF2">
    <property type="entry name" value="TRANSCRIPTIONAL REGULATORY PROTEIN"/>
    <property type="match status" value="1"/>
</dbReference>
<comment type="similarity">
    <text evidence="1">In the C-terminal section; belongs to the class-I pyridoxal-phosphate-dependent aminotransferase family.</text>
</comment>
<dbReference type="RefSeq" id="WP_114004782.1">
    <property type="nucleotide sequence ID" value="NZ_QGDC01000004.1"/>
</dbReference>
<comment type="caution">
    <text evidence="7">The sequence shown here is derived from an EMBL/GenBank/DDBJ whole genome shotgun (WGS) entry which is preliminary data.</text>
</comment>
<dbReference type="InterPro" id="IPR004839">
    <property type="entry name" value="Aminotransferase_I/II_large"/>
</dbReference>
<name>A0A367GNX2_9SPHI</name>
<dbReference type="InterPro" id="IPR015421">
    <property type="entry name" value="PyrdxlP-dep_Trfase_major"/>
</dbReference>
<dbReference type="SUPFAM" id="SSF46785">
    <property type="entry name" value="Winged helix' DNA-binding domain"/>
    <property type="match status" value="1"/>
</dbReference>
<dbReference type="Pfam" id="PF00155">
    <property type="entry name" value="Aminotran_1_2"/>
    <property type="match status" value="1"/>
</dbReference>
<keyword evidence="2" id="KW-0663">Pyridoxal phosphate</keyword>
<reference evidence="7 8" key="1">
    <citation type="submission" date="2018-05" db="EMBL/GenBank/DDBJ databases">
        <title>Mucilaginibacter hurinus sp. nov., isolated from briquette warehouse soil.</title>
        <authorList>
            <person name="Choi L."/>
        </authorList>
    </citation>
    <scope>NUCLEOTIDE SEQUENCE [LARGE SCALE GENOMIC DNA]</scope>
    <source>
        <strain evidence="7 8">ZR32</strain>
    </source>
</reference>
<evidence type="ECO:0000256" key="5">
    <source>
        <dbReference type="ARBA" id="ARBA00023163"/>
    </source>
</evidence>
<dbReference type="SMART" id="SM00345">
    <property type="entry name" value="HTH_GNTR"/>
    <property type="match status" value="1"/>
</dbReference>
<dbReference type="PROSITE" id="PS50949">
    <property type="entry name" value="HTH_GNTR"/>
    <property type="match status" value="1"/>
</dbReference>
<evidence type="ECO:0000313" key="8">
    <source>
        <dbReference type="Proteomes" id="UP000253209"/>
    </source>
</evidence>
<dbReference type="Proteomes" id="UP000253209">
    <property type="component" value="Unassembled WGS sequence"/>
</dbReference>
<evidence type="ECO:0000313" key="7">
    <source>
        <dbReference type="EMBL" id="RCH55159.1"/>
    </source>
</evidence>
<proteinExistence type="inferred from homology"/>
<dbReference type="OrthoDB" id="594134at2"/>
<keyword evidence="3" id="KW-0805">Transcription regulation</keyword>
<dbReference type="GO" id="GO:0003700">
    <property type="term" value="F:DNA-binding transcription factor activity"/>
    <property type="evidence" value="ECO:0007669"/>
    <property type="project" value="InterPro"/>
</dbReference>
<dbReference type="EMBL" id="QGDC01000004">
    <property type="protein sequence ID" value="RCH55159.1"/>
    <property type="molecule type" value="Genomic_DNA"/>
</dbReference>
<dbReference type="AlphaFoldDB" id="A0A367GNX2"/>
<gene>
    <name evidence="7" type="ORF">DJ568_08195</name>
</gene>
<sequence>MAVQSLPFRTLIIINRNSGVPVFYQVARAIMGLIRSSKLQPGHQLPSSRQMASILSLNRTTVVASYDELVAEGWLKVKPRKGIFVSDRLPIIKPRPFQANGYSGTSIPEAPTIKHERPFELLINDGFPDQRIAPLNAVMDRYRNLAGKAYLHSPLLTGDWAGSPTLRAELASFLAATRALRIGPENIMVTQGAQMAIFIVASIILKPGSSVIVADLNYALADRLFEQLGARLLKIKVDEHGVDVDAIECICRSGKPDLLYIIPHHHHPTTVTLSVERRLRLLDIIRKYQLPVIEDDYDYDFHYAHSPILPLASAEHEGYVTYIGSISKILAPSFRLGYLVAGESLIRQAAKLKQVIAIRGDVLIEESVGYLFQTGEMQKHIRNSVKLYQKRRDAFCEELRQTISGIGEFLAPQGGMAVWATFDRDYSITLLSERMAAKGIFINEGSRYPYHPDVNGLRLGFASLNDAEMATFFKSWNEVK</sequence>
<evidence type="ECO:0000259" key="6">
    <source>
        <dbReference type="PROSITE" id="PS50949"/>
    </source>
</evidence>
<keyword evidence="5" id="KW-0804">Transcription</keyword>
<protein>
    <submittedName>
        <fullName evidence="7">PLP-dependent aminotransferase family protein</fullName>
    </submittedName>
</protein>
<dbReference type="InterPro" id="IPR051446">
    <property type="entry name" value="HTH_trans_reg/aminotransferase"/>
</dbReference>